<dbReference type="Proteomes" id="UP000094147">
    <property type="component" value="Chromosome"/>
</dbReference>
<gene>
    <name evidence="2" type="ORF">KS2013_1093</name>
</gene>
<dbReference type="InterPro" id="IPR029045">
    <property type="entry name" value="ClpP/crotonase-like_dom_sf"/>
</dbReference>
<dbReference type="GO" id="GO:0006508">
    <property type="term" value="P:proteolysis"/>
    <property type="evidence" value="ECO:0007669"/>
    <property type="project" value="InterPro"/>
</dbReference>
<dbReference type="PANTHER" id="PTHR11261:SF3">
    <property type="entry name" value="RETINOL-BINDING PROTEIN 3"/>
    <property type="match status" value="1"/>
</dbReference>
<dbReference type="STRING" id="1144748.KS2013_1093"/>
<name>A0A1B3BAJ5_9GAMM</name>
<dbReference type="PANTHER" id="PTHR11261">
    <property type="entry name" value="INTERPHOTORECEPTOR RETINOID-BINDING PROTEIN"/>
    <property type="match status" value="1"/>
</dbReference>
<accession>A0A1B3BAJ5</accession>
<evidence type="ECO:0000259" key="1">
    <source>
        <dbReference type="SMART" id="SM00245"/>
    </source>
</evidence>
<reference evidence="3" key="1">
    <citation type="submission" date="2015-08" db="EMBL/GenBank/DDBJ databases">
        <authorList>
            <person name="Kim K.M."/>
        </authorList>
    </citation>
    <scope>NUCLEOTIDE SEQUENCE [LARGE SCALE GENOMIC DNA]</scope>
    <source>
        <strain evidence="3">KCTC 23892</strain>
    </source>
</reference>
<sequence length="461" mass="51850">MFLSIVVALTACINSSHKVSSTSNNKRLAIFQDGVVVNQAQGIWLSEEYGWLLNIGNNGIERWQYTQDYCYPSPQDADTFMGSVEYRFITRLSQDIAKFEYLKSDGNTIYQKLDMLPKHCDIKADFTQTELLQVFISIFKKHYTFFQQRGVDFHSAADLAQQNINDESSDSELYQAMTDLIKPLNDSHTKLLATINGNKHRYQNGLGQTLPFIRDTIGETPWLIGLIEQTVDLLDDGAEHTANDRVLWGTLNNGKVGYIKIFTMGGFTTEFQPGTQQWAEAELEYMDQLFGRIMLKFQTVDSVIIDLSNNRGGYDAIARKLSSYFTDKAFLAYSVSTSWEELSPYEYWVSPADGPRYTGPVSVLTSDVTVSGGEIATMTLRQLPNVKHMGQTTRGAFSTPLAKPLPNDWYLELSNEIFKAPNGVSYEGKGIEPSEMFDVFNPANPVKSHAQAVKKAIRLSP</sequence>
<dbReference type="CDD" id="cd07563">
    <property type="entry name" value="Peptidase_S41_IRBP"/>
    <property type="match status" value="1"/>
</dbReference>
<protein>
    <recommendedName>
        <fullName evidence="1">Tail specific protease domain-containing protein</fullName>
    </recommendedName>
</protein>
<dbReference type="SUPFAM" id="SSF52096">
    <property type="entry name" value="ClpP/crotonase"/>
    <property type="match status" value="1"/>
</dbReference>
<evidence type="ECO:0000313" key="2">
    <source>
        <dbReference type="EMBL" id="AOE49813.1"/>
    </source>
</evidence>
<organism evidence="2 3">
    <name type="scientific">Kangiella sediminilitoris</name>
    <dbReference type="NCBI Taxonomy" id="1144748"/>
    <lineage>
        <taxon>Bacteria</taxon>
        <taxon>Pseudomonadati</taxon>
        <taxon>Pseudomonadota</taxon>
        <taxon>Gammaproteobacteria</taxon>
        <taxon>Kangiellales</taxon>
        <taxon>Kangiellaceae</taxon>
        <taxon>Kangiella</taxon>
    </lineage>
</organism>
<keyword evidence="3" id="KW-1185">Reference proteome</keyword>
<evidence type="ECO:0000313" key="3">
    <source>
        <dbReference type="Proteomes" id="UP000094147"/>
    </source>
</evidence>
<dbReference type="EMBL" id="CP012418">
    <property type="protein sequence ID" value="AOE49813.1"/>
    <property type="molecule type" value="Genomic_DNA"/>
</dbReference>
<dbReference type="AlphaFoldDB" id="A0A1B3BAJ5"/>
<feature type="domain" description="Tail specific protease" evidence="1">
    <location>
        <begin position="226"/>
        <end position="438"/>
    </location>
</feature>
<proteinExistence type="predicted"/>
<dbReference type="Pfam" id="PF03572">
    <property type="entry name" value="Peptidase_S41"/>
    <property type="match status" value="1"/>
</dbReference>
<dbReference type="PATRIC" id="fig|1144748.3.peg.1105"/>
<dbReference type="InterPro" id="IPR005151">
    <property type="entry name" value="Tail-specific_protease"/>
</dbReference>
<dbReference type="SMART" id="SM00245">
    <property type="entry name" value="TSPc"/>
    <property type="match status" value="1"/>
</dbReference>
<dbReference type="GO" id="GO:0008236">
    <property type="term" value="F:serine-type peptidase activity"/>
    <property type="evidence" value="ECO:0007669"/>
    <property type="project" value="InterPro"/>
</dbReference>
<dbReference type="Gene3D" id="3.30.750.44">
    <property type="match status" value="1"/>
</dbReference>
<dbReference type="Gene3D" id="3.90.226.10">
    <property type="entry name" value="2-enoyl-CoA Hydratase, Chain A, domain 1"/>
    <property type="match status" value="1"/>
</dbReference>
<dbReference type="KEGG" id="ksd:KS2013_1093"/>